<evidence type="ECO:0000313" key="8">
    <source>
        <dbReference type="EMBL" id="UXN68693.1"/>
    </source>
</evidence>
<evidence type="ECO:0000256" key="2">
    <source>
        <dbReference type="ARBA" id="ARBA00009773"/>
    </source>
</evidence>
<dbReference type="EMBL" id="CP104965">
    <property type="protein sequence ID" value="UXN68693.1"/>
    <property type="molecule type" value="Genomic_DNA"/>
</dbReference>
<evidence type="ECO:0000256" key="6">
    <source>
        <dbReference type="SAM" id="MobiDB-lite"/>
    </source>
</evidence>
<evidence type="ECO:0000256" key="5">
    <source>
        <dbReference type="ARBA" id="ARBA00023136"/>
    </source>
</evidence>
<feature type="transmembrane region" description="Helical" evidence="7">
    <location>
        <begin position="247"/>
        <end position="273"/>
    </location>
</feature>
<dbReference type="Pfam" id="PF01594">
    <property type="entry name" value="AI-2E_transport"/>
    <property type="match status" value="1"/>
</dbReference>
<comment type="similarity">
    <text evidence="2">Belongs to the autoinducer-2 exporter (AI-2E) (TC 2.A.86) family.</text>
</comment>
<dbReference type="RefSeq" id="WP_262166656.1">
    <property type="nucleotide sequence ID" value="NZ_CP104965.1"/>
</dbReference>
<reference evidence="8 9" key="1">
    <citation type="submission" date="2022-09" db="EMBL/GenBank/DDBJ databases">
        <title>Interaction between co-microsymbionts with complementary sets of symbiotic genes in legume-rhizobium systems.</title>
        <authorList>
            <person name="Safronova V."/>
            <person name="Sazanova A."/>
            <person name="Afonin A."/>
            <person name="Chirak E."/>
        </authorList>
    </citation>
    <scope>NUCLEOTIDE SEQUENCE [LARGE SCALE GENOMIC DNA]</scope>
    <source>
        <strain evidence="8 9">A18/4-1</strain>
    </source>
</reference>
<feature type="transmembrane region" description="Helical" evidence="7">
    <location>
        <begin position="316"/>
        <end position="339"/>
    </location>
</feature>
<feature type="transmembrane region" description="Helical" evidence="7">
    <location>
        <begin position="285"/>
        <end position="304"/>
    </location>
</feature>
<comment type="subcellular location">
    <subcellularLocation>
        <location evidence="1">Membrane</location>
        <topology evidence="1">Multi-pass membrane protein</topology>
    </subcellularLocation>
</comment>
<evidence type="ECO:0000256" key="1">
    <source>
        <dbReference type="ARBA" id="ARBA00004141"/>
    </source>
</evidence>
<keyword evidence="5 7" id="KW-0472">Membrane</keyword>
<organism evidence="8 9">
    <name type="scientific">Devosia neptuniae</name>
    <dbReference type="NCBI Taxonomy" id="191302"/>
    <lineage>
        <taxon>Bacteria</taxon>
        <taxon>Pseudomonadati</taxon>
        <taxon>Pseudomonadota</taxon>
        <taxon>Alphaproteobacteria</taxon>
        <taxon>Hyphomicrobiales</taxon>
        <taxon>Devosiaceae</taxon>
        <taxon>Devosia</taxon>
    </lineage>
</organism>
<feature type="transmembrane region" description="Helical" evidence="7">
    <location>
        <begin position="219"/>
        <end position="241"/>
    </location>
</feature>
<feature type="transmembrane region" description="Helical" evidence="7">
    <location>
        <begin position="48"/>
        <end position="66"/>
    </location>
</feature>
<feature type="transmembrane region" description="Helical" evidence="7">
    <location>
        <begin position="78"/>
        <end position="100"/>
    </location>
</feature>
<accession>A0ABY6CA47</accession>
<dbReference type="InterPro" id="IPR002549">
    <property type="entry name" value="AI-2E-like"/>
</dbReference>
<dbReference type="Proteomes" id="UP001061862">
    <property type="component" value="Chromosome"/>
</dbReference>
<proteinExistence type="inferred from homology"/>
<keyword evidence="4 7" id="KW-1133">Transmembrane helix</keyword>
<dbReference type="PANTHER" id="PTHR21716:SF16">
    <property type="entry name" value="BLL1467 PROTEIN"/>
    <property type="match status" value="1"/>
</dbReference>
<feature type="transmembrane region" description="Helical" evidence="7">
    <location>
        <begin position="157"/>
        <end position="181"/>
    </location>
</feature>
<protein>
    <submittedName>
        <fullName evidence="8">AI-2E family transporter</fullName>
    </submittedName>
</protein>
<sequence length="418" mass="45094">MARSPRPVASSDLDESQFERILGNAARIAIVLVGFAVLLVVLQEGRVILAPVTLAIIIGLMFGPVADRLEAIGVPPALSAGVVVLLLLTVIFGGVALFAVPLSEWVARAPTIWEKLQNEISALREPMESVAAFQEQLTSVFGSASAMAVTVEDGGQVIGLAMLAPAIGAQVLIFLASLYFFMATRDHIRVSVLSLCVSRRMRWRTAHVFLDVETKVSRFLLSITFINFCVGCAVTLAMWAIGMPSPILWGAMAAVLNYIPYVGQGVMILVLLAVGLGTQTGLENILLPVGCYVAINFVEGQILTPHFIGRTMTLNPFIIFLSITFWLWAWGPVGGLVAVPTLLMAHSILSHAVPSKPVMPKRPVRRTRNMTDRDELLANAAVAIREQAEEQKKPESKRKNERMQPPDGTAPSGAEPAA</sequence>
<evidence type="ECO:0000256" key="7">
    <source>
        <dbReference type="SAM" id="Phobius"/>
    </source>
</evidence>
<feature type="compositionally biased region" description="Basic and acidic residues" evidence="6">
    <location>
        <begin position="386"/>
        <end position="404"/>
    </location>
</feature>
<evidence type="ECO:0000313" key="9">
    <source>
        <dbReference type="Proteomes" id="UP001061862"/>
    </source>
</evidence>
<dbReference type="PANTHER" id="PTHR21716">
    <property type="entry name" value="TRANSMEMBRANE PROTEIN"/>
    <property type="match status" value="1"/>
</dbReference>
<keyword evidence="3 7" id="KW-0812">Transmembrane</keyword>
<evidence type="ECO:0000256" key="3">
    <source>
        <dbReference type="ARBA" id="ARBA00022692"/>
    </source>
</evidence>
<name>A0ABY6CA47_9HYPH</name>
<feature type="transmembrane region" description="Helical" evidence="7">
    <location>
        <begin position="21"/>
        <end position="42"/>
    </location>
</feature>
<keyword evidence="9" id="KW-1185">Reference proteome</keyword>
<gene>
    <name evidence="8" type="ORF">N8A98_15735</name>
</gene>
<feature type="region of interest" description="Disordered" evidence="6">
    <location>
        <begin position="381"/>
        <end position="418"/>
    </location>
</feature>
<evidence type="ECO:0000256" key="4">
    <source>
        <dbReference type="ARBA" id="ARBA00022989"/>
    </source>
</evidence>